<dbReference type="VEuPathDB" id="TriTrypDB:BSAL_37415"/>
<dbReference type="PANTHER" id="PTHR13542">
    <property type="entry name" value="LSM12 HOMOLOG"/>
    <property type="match status" value="1"/>
</dbReference>
<accession>A0A0S4JPM5</accession>
<dbReference type="OMA" id="PFIEWNK"/>
<dbReference type="OrthoDB" id="256076at2759"/>
<gene>
    <name evidence="1" type="ORF">BSAL_37415</name>
</gene>
<sequence>MSQSTEMDLVGCAMTVVLTNDTQLSGTVFTYVPENEILVLVTDAGLDTQGFKMIRTPFIKSFTVDQDFKSIPASQRLPQALDAYEQLPAVSKNVRDWNAAKKYLIAEEKSREKKLSSLCESTPVSAAEIFLGIARVYPNTKWSAEDQTLTMEDIVVVGEPDWSHPVVKVIGNLESPNKERVENLIKKILSATD</sequence>
<organism evidence="1 2">
    <name type="scientific">Bodo saltans</name>
    <name type="common">Flagellated protozoan</name>
    <dbReference type="NCBI Taxonomy" id="75058"/>
    <lineage>
        <taxon>Eukaryota</taxon>
        <taxon>Discoba</taxon>
        <taxon>Euglenozoa</taxon>
        <taxon>Kinetoplastea</taxon>
        <taxon>Metakinetoplastina</taxon>
        <taxon>Eubodonida</taxon>
        <taxon>Bodonidae</taxon>
        <taxon>Bodo</taxon>
    </lineage>
</organism>
<evidence type="ECO:0000313" key="2">
    <source>
        <dbReference type="Proteomes" id="UP000051952"/>
    </source>
</evidence>
<reference evidence="2" key="1">
    <citation type="submission" date="2015-09" db="EMBL/GenBank/DDBJ databases">
        <authorList>
            <consortium name="Pathogen Informatics"/>
        </authorList>
    </citation>
    <scope>NUCLEOTIDE SEQUENCE [LARGE SCALE GENOMIC DNA]</scope>
    <source>
        <strain evidence="2">Lake Konstanz</strain>
    </source>
</reference>
<dbReference type="InterPro" id="IPR039683">
    <property type="entry name" value="Lsm12-like"/>
</dbReference>
<dbReference type="AlphaFoldDB" id="A0A0S4JPM5"/>
<dbReference type="EMBL" id="CYKH01002042">
    <property type="protein sequence ID" value="CUG92461.1"/>
    <property type="molecule type" value="Genomic_DNA"/>
</dbReference>
<name>A0A0S4JPM5_BODSA</name>
<proteinExistence type="predicted"/>
<evidence type="ECO:0000313" key="1">
    <source>
        <dbReference type="EMBL" id="CUG92461.1"/>
    </source>
</evidence>
<dbReference type="Proteomes" id="UP000051952">
    <property type="component" value="Unassembled WGS sequence"/>
</dbReference>
<protein>
    <submittedName>
        <fullName evidence="1">p21 antigen protein, putative</fullName>
    </submittedName>
</protein>
<keyword evidence="2" id="KW-1185">Reference proteome</keyword>